<feature type="domain" description="Condensation" evidence="1">
    <location>
        <begin position="19"/>
        <end position="440"/>
    </location>
</feature>
<comment type="caution">
    <text evidence="2">The sequence shown here is derived from an EMBL/GenBank/DDBJ whole genome shotgun (WGS) entry which is preliminary data.</text>
</comment>
<dbReference type="EMBL" id="JARXVC010000029">
    <property type="protein sequence ID" value="MDH6284886.1"/>
    <property type="molecule type" value="Genomic_DNA"/>
</dbReference>
<gene>
    <name evidence="2" type="ORF">M2280_006149</name>
</gene>
<protein>
    <recommendedName>
        <fullName evidence="1">Condensation domain-containing protein</fullName>
    </recommendedName>
</protein>
<dbReference type="SUPFAM" id="SSF52777">
    <property type="entry name" value="CoA-dependent acyltransferases"/>
    <property type="match status" value="6"/>
</dbReference>
<name>A0ABT6MLT9_9NOCA</name>
<dbReference type="InterPro" id="IPR023213">
    <property type="entry name" value="CAT-like_dom_sf"/>
</dbReference>
<sequence>MSADHLPAAPMLDAPVAGLPVTAAQSEILVAQQLDPQSAVYNLSLVVEAVGPIDLERAVHAIRRTVARAEALHVRFRAGEDRTVRQVPAPPDAWPLEVVDVRGAADPEVAAQEWMDRDMATVVDVTGDDALFAHALLRLADDHTVWYQRYHHSIIDGFGISLIVADMVARYDDPDLESTVGEWALRDLVDADVDYRGSARFEADRDYWLTEVLDSPEPPQICAAGADTSGTPESTTVTIDAAIADALYAFASAAGIRRTRLPMALLVAYLHRVTGMRDLTVSVAMAARVGRALRRTPGLVSTIVPVMFHVDPDGTVGDLAREIDARLVAPLRHGRYRGADLERDVHAIDSDRRVFGPGINAMMFEHVRELGGHPARIRGSVTGPVRDLDFAIHGGEDGEPIRIDLRAPAGHREELLRHEEGLAHFVSQFLRDPLAVVGSLEPAVDAGHDTVGVAAVTTGDVLPMPVVHRLSEWSGGTARFSQAVLLHAPIEATTENLTAAIQSVLDHHDGLRQRLTRHAPGVWSLNIAEHGRVTPSLRRVDVSGRDDAELRAVIVAERDSAAGRLDPEQGTMLEAVWFDAGPTELGRLLLVAHHLVVDDASWRVLLEDLPTAWEAAQSGRPAALDPIGTSLKEYADLVTAQAQLPARLRELAHWTEITAPGAELVPAAHGDATIGAEARRTVRLSVADTEAVFTALPTLAHADVTDVLVAALRIAVTRWFAERGRESDLLIDLARHGREELEPGVDLSRTVGWFTDITPVRLPGGADGLDALESVTEALRAAPDGGIGYGMLRFANARSAGLLAAGSPAQVLFSYRGRMPAGLVGSWAAALESDSPAIDPDADMGGPYRLIVDVRCEDTPEGPVLGAVFGWSEPDLTEADAKTIGDGWAAAVRGIVVESTDEAEIVGDDATATGPVSVAGGSGDPVPVAPVQRLHWLRHRAAGSSARADHAVALQLRERIDAAVLVRALDDVVDRHVTLRTVFAPDGPEAFASEGPRPGVDMIEVGDDDLRRRAYELAQLRIDLTGEAPLRVHLVCDDEGRQVLLLTMHYLAVDDGSVTVLLGDLLSAYAARAGGNEPTWEPLAVEYPDYVRWQKKLLGDPADPSSRHAVQLAYWRNRLSGMPVRLHLPAAAGVREPRREMVPIDIDADVHDGIGRLAGHTGTSMFMVLQAALATLLTRSGAGTDIPIGSYVTGRTEDVLAPMVGCFFNVVVMRTDTSGSPDFEELLARIRASNLEAFDHRDVGFADVAAELDSAVAVRYPQVMLVHHEQARFDALDGVIDGFLPVPVGLPSAELTLSFHEPVGSGPVRAHFDFSTGTLDRDAVVGWARELSSLLASVVKQGGTA</sequence>
<keyword evidence="3" id="KW-1185">Reference proteome</keyword>
<evidence type="ECO:0000259" key="1">
    <source>
        <dbReference type="Pfam" id="PF00668"/>
    </source>
</evidence>
<dbReference type="RefSeq" id="WP_280764060.1">
    <property type="nucleotide sequence ID" value="NZ_JARXVC010000029.1"/>
</dbReference>
<dbReference type="InterPro" id="IPR001242">
    <property type="entry name" value="Condensation_dom"/>
</dbReference>
<feature type="domain" description="Condensation" evidence="1">
    <location>
        <begin position="472"/>
        <end position="793"/>
    </location>
</feature>
<dbReference type="Gene3D" id="3.30.559.30">
    <property type="entry name" value="Nonribosomal peptide synthetase, condensation domain"/>
    <property type="match status" value="3"/>
</dbReference>
<feature type="domain" description="Condensation" evidence="1">
    <location>
        <begin position="926"/>
        <end position="1254"/>
    </location>
</feature>
<evidence type="ECO:0000313" key="3">
    <source>
        <dbReference type="Proteomes" id="UP001160334"/>
    </source>
</evidence>
<organism evidence="2 3">
    <name type="scientific">Prescottella agglutinans</name>
    <dbReference type="NCBI Taxonomy" id="1644129"/>
    <lineage>
        <taxon>Bacteria</taxon>
        <taxon>Bacillati</taxon>
        <taxon>Actinomycetota</taxon>
        <taxon>Actinomycetes</taxon>
        <taxon>Mycobacteriales</taxon>
        <taxon>Nocardiaceae</taxon>
        <taxon>Prescottella</taxon>
    </lineage>
</organism>
<proteinExistence type="predicted"/>
<dbReference type="PANTHER" id="PTHR45398">
    <property type="match status" value="1"/>
</dbReference>
<accession>A0ABT6MLT9</accession>
<dbReference type="Gene3D" id="3.30.559.10">
    <property type="entry name" value="Chloramphenicol acetyltransferase-like domain"/>
    <property type="match status" value="3"/>
</dbReference>
<evidence type="ECO:0000313" key="2">
    <source>
        <dbReference type="EMBL" id="MDH6284886.1"/>
    </source>
</evidence>
<reference evidence="2 3" key="1">
    <citation type="submission" date="2023-04" db="EMBL/GenBank/DDBJ databases">
        <title>Forest soil microbial communities from Buena Vista Peninsula, Colon Province, Panama.</title>
        <authorList>
            <person name="Bouskill N."/>
        </authorList>
    </citation>
    <scope>NUCLEOTIDE SEQUENCE [LARGE SCALE GENOMIC DNA]</scope>
    <source>
        <strain evidence="2 3">CFH S0262</strain>
    </source>
</reference>
<dbReference type="Proteomes" id="UP001160334">
    <property type="component" value="Unassembled WGS sequence"/>
</dbReference>
<dbReference type="PANTHER" id="PTHR45398:SF1">
    <property type="entry name" value="ENZYME, PUTATIVE (JCVI)-RELATED"/>
    <property type="match status" value="1"/>
</dbReference>
<dbReference type="Pfam" id="PF00668">
    <property type="entry name" value="Condensation"/>
    <property type="match status" value="3"/>
</dbReference>